<name>A0A840MKC9_9PROT</name>
<evidence type="ECO:0000313" key="1">
    <source>
        <dbReference type="EMBL" id="MBB5017955.1"/>
    </source>
</evidence>
<dbReference type="Proteomes" id="UP000575898">
    <property type="component" value="Unassembled WGS sequence"/>
</dbReference>
<keyword evidence="2" id="KW-1185">Reference proteome</keyword>
<comment type="caution">
    <text evidence="1">The sequence shown here is derived from an EMBL/GenBank/DDBJ whole genome shotgun (WGS) entry which is preliminary data.</text>
</comment>
<evidence type="ECO:0000313" key="2">
    <source>
        <dbReference type="Proteomes" id="UP000575898"/>
    </source>
</evidence>
<dbReference type="EMBL" id="JACHHY010000006">
    <property type="protein sequence ID" value="MBB5017955.1"/>
    <property type="molecule type" value="Genomic_DNA"/>
</dbReference>
<protein>
    <submittedName>
        <fullName evidence="1">Uncharacterized protein</fullName>
    </submittedName>
</protein>
<proteinExistence type="predicted"/>
<organism evidence="1 2">
    <name type="scientific">Chitinivorax tropicus</name>
    <dbReference type="NCBI Taxonomy" id="714531"/>
    <lineage>
        <taxon>Bacteria</taxon>
        <taxon>Pseudomonadati</taxon>
        <taxon>Pseudomonadota</taxon>
        <taxon>Betaproteobacteria</taxon>
        <taxon>Chitinivorax</taxon>
    </lineage>
</organism>
<gene>
    <name evidence="1" type="ORF">HNQ59_001240</name>
</gene>
<reference evidence="1 2" key="1">
    <citation type="submission" date="2020-08" db="EMBL/GenBank/DDBJ databases">
        <title>Genomic Encyclopedia of Type Strains, Phase IV (KMG-IV): sequencing the most valuable type-strain genomes for metagenomic binning, comparative biology and taxonomic classification.</title>
        <authorList>
            <person name="Goeker M."/>
        </authorList>
    </citation>
    <scope>NUCLEOTIDE SEQUENCE [LARGE SCALE GENOMIC DNA]</scope>
    <source>
        <strain evidence="1 2">DSM 27165</strain>
    </source>
</reference>
<sequence length="44" mass="4935">MIKGRSDLCRSQIIHMVDYQNIELSVTLNTNVIATGSYHENPGD</sequence>
<accession>A0A840MKC9</accession>
<dbReference type="AlphaFoldDB" id="A0A840MKC9"/>